<feature type="domain" description="GH18" evidence="4">
    <location>
        <begin position="100"/>
        <end position="419"/>
    </location>
</feature>
<organism evidence="5 6">
    <name type="scientific">Jeotgalibacillus soli</name>
    <dbReference type="NCBI Taxonomy" id="889306"/>
    <lineage>
        <taxon>Bacteria</taxon>
        <taxon>Bacillati</taxon>
        <taxon>Bacillota</taxon>
        <taxon>Bacilli</taxon>
        <taxon>Bacillales</taxon>
        <taxon>Caryophanaceae</taxon>
        <taxon>Jeotgalibacillus</taxon>
    </lineage>
</organism>
<keyword evidence="1" id="KW-0378">Hydrolase</keyword>
<keyword evidence="2" id="KW-0326">Glycosidase</keyword>
<accession>A0A0C2V0V5</accession>
<dbReference type="Pfam" id="PF01476">
    <property type="entry name" value="LysM"/>
    <property type="match status" value="2"/>
</dbReference>
<dbReference type="PATRIC" id="fig|889306.3.peg.3940"/>
<dbReference type="AlphaFoldDB" id="A0A0C2V0V5"/>
<dbReference type="Gene3D" id="3.20.20.80">
    <property type="entry name" value="Glycosidases"/>
    <property type="match status" value="1"/>
</dbReference>
<dbReference type="SUPFAM" id="SSF54106">
    <property type="entry name" value="LysM domain"/>
    <property type="match status" value="2"/>
</dbReference>
<dbReference type="GO" id="GO:0012505">
    <property type="term" value="C:endomembrane system"/>
    <property type="evidence" value="ECO:0007669"/>
    <property type="project" value="TreeGrafter"/>
</dbReference>
<dbReference type="InterPro" id="IPR017853">
    <property type="entry name" value="GH"/>
</dbReference>
<evidence type="ECO:0000259" key="3">
    <source>
        <dbReference type="PROSITE" id="PS51782"/>
    </source>
</evidence>
<feature type="domain" description="LysM" evidence="3">
    <location>
        <begin position="2"/>
        <end position="45"/>
    </location>
</feature>
<evidence type="ECO:0000256" key="1">
    <source>
        <dbReference type="ARBA" id="ARBA00022801"/>
    </source>
</evidence>
<evidence type="ECO:0000256" key="2">
    <source>
        <dbReference type="ARBA" id="ARBA00023295"/>
    </source>
</evidence>
<feature type="domain" description="LysM" evidence="3">
    <location>
        <begin position="48"/>
        <end position="92"/>
    </location>
</feature>
<dbReference type="SUPFAM" id="SSF51445">
    <property type="entry name" value="(Trans)glycosidases"/>
    <property type="match status" value="1"/>
</dbReference>
<sequence length="419" mass="47127">MFIYTVKQGDSLFSISSKYNIALDTLRQANGLVETNIVQGQALLIPIYTYIVQPGDSIYSIAQMAYVSVDQLTAANPSINPNALQPGNRITIPDISNYTASTLGYYVVRSPQLDQAVINDFAPYLTYLSLFEYHIYNNGSLSDLNDSLAIETIWSRRVTPLATITNLTETGFSPQLVSQVLNNPATRQTLINNISYLLTIKGYGGANIDFENVLEPDRNLLSGFLTELKQRLAPANQLLTIAVPPKTSEDIPWLQGYDYGAIGSVVDLMFIMAYDWHHGASEPGPVAPINEVRNTIQYALNQMPREKILLGVPLYGYNWTLPYQPGTVAPGISNLEATRLAMRYQSPIQYSEEYQSPFFEYVDDQGQRHIVWFEDARSIARKMLLVREYRLEGLGAWQLTLGFPQGSYLLTKFFRIRKV</sequence>
<dbReference type="OrthoDB" id="9769314at2"/>
<dbReference type="Pfam" id="PF00704">
    <property type="entry name" value="Glyco_hydro_18"/>
    <property type="match status" value="1"/>
</dbReference>
<dbReference type="SMART" id="SM00257">
    <property type="entry name" value="LysM"/>
    <property type="match status" value="2"/>
</dbReference>
<dbReference type="InterPro" id="IPR018392">
    <property type="entry name" value="LysM"/>
</dbReference>
<gene>
    <name evidence="5" type="ORF">KP78_39200</name>
</gene>
<dbReference type="CDD" id="cd02874">
    <property type="entry name" value="GH18_CFLE_spore_hydrolase"/>
    <property type="match status" value="1"/>
</dbReference>
<keyword evidence="6" id="KW-1185">Reference proteome</keyword>
<name>A0A0C2V0V5_9BACL</name>
<dbReference type="InterPro" id="IPR036779">
    <property type="entry name" value="LysM_dom_sf"/>
</dbReference>
<dbReference type="Gene3D" id="3.10.350.10">
    <property type="entry name" value="LysM domain"/>
    <property type="match status" value="2"/>
</dbReference>
<evidence type="ECO:0000313" key="6">
    <source>
        <dbReference type="Proteomes" id="UP000031938"/>
    </source>
</evidence>
<reference evidence="5 6" key="1">
    <citation type="submission" date="2015-01" db="EMBL/GenBank/DDBJ databases">
        <title>Genome sequencing of Jeotgalibacillus soli.</title>
        <authorList>
            <person name="Goh K.M."/>
            <person name="Chan K.-G."/>
            <person name="Yaakop A.S."/>
            <person name="Ee R."/>
            <person name="Gan H.M."/>
            <person name="Chan C.S."/>
        </authorList>
    </citation>
    <scope>NUCLEOTIDE SEQUENCE [LARGE SCALE GENOMIC DNA]</scope>
    <source>
        <strain evidence="5 6">P9</strain>
    </source>
</reference>
<dbReference type="Proteomes" id="UP000031938">
    <property type="component" value="Unassembled WGS sequence"/>
</dbReference>
<dbReference type="InterPro" id="IPR029070">
    <property type="entry name" value="Chitinase_insertion_sf"/>
</dbReference>
<dbReference type="GO" id="GO:0005975">
    <property type="term" value="P:carbohydrate metabolic process"/>
    <property type="evidence" value="ECO:0007669"/>
    <property type="project" value="InterPro"/>
</dbReference>
<dbReference type="InterPro" id="IPR001223">
    <property type="entry name" value="Glyco_hydro18_cat"/>
</dbReference>
<evidence type="ECO:0000313" key="5">
    <source>
        <dbReference type="EMBL" id="KIL42697.1"/>
    </source>
</evidence>
<dbReference type="PANTHER" id="PTHR46066">
    <property type="entry name" value="CHITINASE DOMAIN-CONTAINING PROTEIN 1 FAMILY MEMBER"/>
    <property type="match status" value="1"/>
</dbReference>
<dbReference type="InterPro" id="IPR011583">
    <property type="entry name" value="Chitinase_II/V-like_cat"/>
</dbReference>
<dbReference type="STRING" id="889306.KP78_39200"/>
<dbReference type="EMBL" id="JXRP01000022">
    <property type="protein sequence ID" value="KIL42697.1"/>
    <property type="molecule type" value="Genomic_DNA"/>
</dbReference>
<dbReference type="RefSeq" id="WP_041091120.1">
    <property type="nucleotide sequence ID" value="NZ_JXRP01000022.1"/>
</dbReference>
<dbReference type="GO" id="GO:0008061">
    <property type="term" value="F:chitin binding"/>
    <property type="evidence" value="ECO:0007669"/>
    <property type="project" value="InterPro"/>
</dbReference>
<dbReference type="SMART" id="SM00636">
    <property type="entry name" value="Glyco_18"/>
    <property type="match status" value="1"/>
</dbReference>
<dbReference type="PANTHER" id="PTHR46066:SF2">
    <property type="entry name" value="CHITINASE DOMAIN-CONTAINING PROTEIN 1"/>
    <property type="match status" value="1"/>
</dbReference>
<protein>
    <submittedName>
        <fullName evidence="5">Sporulation-specific glycosylase YdhD</fullName>
    </submittedName>
</protein>
<dbReference type="GO" id="GO:0016798">
    <property type="term" value="F:hydrolase activity, acting on glycosyl bonds"/>
    <property type="evidence" value="ECO:0007669"/>
    <property type="project" value="UniProtKB-KW"/>
</dbReference>
<dbReference type="GO" id="GO:0070492">
    <property type="term" value="F:oligosaccharide binding"/>
    <property type="evidence" value="ECO:0007669"/>
    <property type="project" value="TreeGrafter"/>
</dbReference>
<evidence type="ECO:0000259" key="4">
    <source>
        <dbReference type="PROSITE" id="PS51910"/>
    </source>
</evidence>
<dbReference type="PROSITE" id="PS51782">
    <property type="entry name" value="LYSM"/>
    <property type="match status" value="2"/>
</dbReference>
<comment type="caution">
    <text evidence="5">The sequence shown here is derived from an EMBL/GenBank/DDBJ whole genome shotgun (WGS) entry which is preliminary data.</text>
</comment>
<dbReference type="InterPro" id="IPR041704">
    <property type="entry name" value="CFLE_GH18"/>
</dbReference>
<dbReference type="PROSITE" id="PS51910">
    <property type="entry name" value="GH18_2"/>
    <property type="match status" value="1"/>
</dbReference>
<dbReference type="Gene3D" id="3.10.50.10">
    <property type="match status" value="1"/>
</dbReference>
<dbReference type="CDD" id="cd00118">
    <property type="entry name" value="LysM"/>
    <property type="match status" value="2"/>
</dbReference>
<proteinExistence type="predicted"/>